<evidence type="ECO:0000256" key="1">
    <source>
        <dbReference type="SAM" id="MobiDB-lite"/>
    </source>
</evidence>
<protein>
    <submittedName>
        <fullName evidence="2">Uncharacterized protein</fullName>
    </submittedName>
</protein>
<organism evidence="2 3">
    <name type="scientific">Rhodocollybia butyracea</name>
    <dbReference type="NCBI Taxonomy" id="206335"/>
    <lineage>
        <taxon>Eukaryota</taxon>
        <taxon>Fungi</taxon>
        <taxon>Dikarya</taxon>
        <taxon>Basidiomycota</taxon>
        <taxon>Agaricomycotina</taxon>
        <taxon>Agaricomycetes</taxon>
        <taxon>Agaricomycetidae</taxon>
        <taxon>Agaricales</taxon>
        <taxon>Marasmiineae</taxon>
        <taxon>Omphalotaceae</taxon>
        <taxon>Rhodocollybia</taxon>
    </lineage>
</organism>
<feature type="region of interest" description="Disordered" evidence="1">
    <location>
        <begin position="250"/>
        <end position="280"/>
    </location>
</feature>
<keyword evidence="3" id="KW-1185">Reference proteome</keyword>
<reference evidence="2" key="1">
    <citation type="submission" date="2020-11" db="EMBL/GenBank/DDBJ databases">
        <authorList>
            <consortium name="DOE Joint Genome Institute"/>
            <person name="Ahrendt S."/>
            <person name="Riley R."/>
            <person name="Andreopoulos W."/>
            <person name="Labutti K."/>
            <person name="Pangilinan J."/>
            <person name="Ruiz-Duenas F.J."/>
            <person name="Barrasa J.M."/>
            <person name="Sanchez-Garcia M."/>
            <person name="Camarero S."/>
            <person name="Miyauchi S."/>
            <person name="Serrano A."/>
            <person name="Linde D."/>
            <person name="Babiker R."/>
            <person name="Drula E."/>
            <person name="Ayuso-Fernandez I."/>
            <person name="Pacheco R."/>
            <person name="Padilla G."/>
            <person name="Ferreira P."/>
            <person name="Barriuso J."/>
            <person name="Kellner H."/>
            <person name="Castanera R."/>
            <person name="Alfaro M."/>
            <person name="Ramirez L."/>
            <person name="Pisabarro A.G."/>
            <person name="Kuo A."/>
            <person name="Tritt A."/>
            <person name="Lipzen A."/>
            <person name="He G."/>
            <person name="Yan M."/>
            <person name="Ng V."/>
            <person name="Cullen D."/>
            <person name="Martin F."/>
            <person name="Rosso M.-N."/>
            <person name="Henrissat B."/>
            <person name="Hibbett D."/>
            <person name="Martinez A.T."/>
            <person name="Grigoriev I.V."/>
        </authorList>
    </citation>
    <scope>NUCLEOTIDE SEQUENCE</scope>
    <source>
        <strain evidence="2">AH 40177</strain>
    </source>
</reference>
<evidence type="ECO:0000313" key="3">
    <source>
        <dbReference type="Proteomes" id="UP000772434"/>
    </source>
</evidence>
<proteinExistence type="predicted"/>
<accession>A0A9P5U170</accession>
<dbReference type="Proteomes" id="UP000772434">
    <property type="component" value="Unassembled WGS sequence"/>
</dbReference>
<feature type="compositionally biased region" description="Basic and acidic residues" evidence="1">
    <location>
        <begin position="492"/>
        <end position="516"/>
    </location>
</feature>
<dbReference type="EMBL" id="JADNRY010000208">
    <property type="protein sequence ID" value="KAF9061278.1"/>
    <property type="molecule type" value="Genomic_DNA"/>
</dbReference>
<evidence type="ECO:0000313" key="2">
    <source>
        <dbReference type="EMBL" id="KAF9061278.1"/>
    </source>
</evidence>
<feature type="region of interest" description="Disordered" evidence="1">
    <location>
        <begin position="470"/>
        <end position="516"/>
    </location>
</feature>
<gene>
    <name evidence="2" type="ORF">BDP27DRAFT_1488837</name>
</gene>
<dbReference type="AlphaFoldDB" id="A0A9P5U170"/>
<comment type="caution">
    <text evidence="2">The sequence shown here is derived from an EMBL/GenBank/DDBJ whole genome shotgun (WGS) entry which is preliminary data.</text>
</comment>
<dbReference type="OrthoDB" id="3065406at2759"/>
<sequence>MPPRRTKIQKVEVEPEILIQELEKKRDAQRVKVEARKASTRRSGLATLERNLVKIESELLAARAALNNNTVKECSPLTSVSGVWFSNETNVFSTSTDENEGEGTAMVDVPRDGEAMDVDEASGTQDNVEKGDTAAKVLGIHNDSGGSGSEVLNHSIVDGSIYNGQQVSHESEKVEPGPATPSHIDVDHTTTEAHTAQDGTEVDSHKADVGPTKIASLEDGSVEVKVGPLTPADISMEGEVPNLNEQGLTNTSNSSEHLRPAFGYSTQDGVERGETGTESSITLDEAQRPANEMPVDTGMAKITTGEDITVEVSNLVEPVPANTNNTVDYVRTTFNAFMKQVDAGFGTRAGLDQPVSRGMLLDWRHKPLEPSFGMERPALPWNDAKDNSTVETHKGGGSGDTTCAHRVGESNFGAMGQVNRDNLFGGVGESNFGAMGQVNRDSLFGGLLKIEDGSYGSTLMGSTGHTYNQIDVVPKTATEPEAKTAPKRKQKKEKEETETRREQPTGEKDLENARDPAMREAARQALVEWRFKQTTVPKEYRRLMRNVDNFVPECASICYSLSLHILMTEAGNVRCLQHSHQRTTKENDEDGSTRDWTVTGTPYRSCRPNVKRPENLEHILNCGCHRENAVLEFYLFKTGKISSVVKGQMVTEGWRSHYMHPRMRELILLQVRAESTWCLDDIWRFARDNEGRWSRRITDVQRLQGLRDRISRQIEFLQTPELADYQTRKELFETAQPWKIYDEEHNQAGPSHSN</sequence>
<name>A0A9P5U170_9AGAR</name>